<evidence type="ECO:0000313" key="2">
    <source>
        <dbReference type="Proteomes" id="UP000053091"/>
    </source>
</evidence>
<organism evidence="1">
    <name type="scientific">Lentimicrobium saccharophilum</name>
    <dbReference type="NCBI Taxonomy" id="1678841"/>
    <lineage>
        <taxon>Bacteria</taxon>
        <taxon>Pseudomonadati</taxon>
        <taxon>Bacteroidota</taxon>
        <taxon>Bacteroidia</taxon>
        <taxon>Bacteroidales</taxon>
        <taxon>Lentimicrobiaceae</taxon>
        <taxon>Lentimicrobium</taxon>
    </lineage>
</organism>
<sequence length="280" mass="30373">MKNNRLLIPAMALGLILAITSCKKEDEIKAPEFVSFELGYNNSGSAVIGDDLHIDAEILAEGKVANIRITIHHEGGHGKTSLLDEEWEVDSTYTTSYAGAKNIDFHEHIDIPGTAEAGDYHFHLIVTDMEGNRTEKEAELLLVLPADNTAPVVSISSAPAEAQVFTYGQDITISGTVTDETALGGMYIGLVRVAQGLQDSEVNATNTITLLHTHIFDTDKHHNFSASIKVGASSDNNTPPKEITGDIAWTLGEYYILVKAKDAFGGNWGFSQRYPVQTDI</sequence>
<dbReference type="Pfam" id="PF15418">
    <property type="entry name" value="DUF4625"/>
    <property type="match status" value="1"/>
</dbReference>
<dbReference type="InterPro" id="IPR027829">
    <property type="entry name" value="DUF4625"/>
</dbReference>
<dbReference type="EMBL" id="DF968182">
    <property type="protein sequence ID" value="GAP42069.1"/>
    <property type="molecule type" value="Genomic_DNA"/>
</dbReference>
<gene>
    <name evidence="1" type="ORF">TBC1_11197</name>
</gene>
<evidence type="ECO:0000313" key="1">
    <source>
        <dbReference type="EMBL" id="GAP42069.1"/>
    </source>
</evidence>
<protein>
    <recommendedName>
        <fullName evidence="3">DUF4625 domain-containing protein</fullName>
    </recommendedName>
</protein>
<dbReference type="AlphaFoldDB" id="A0A0S7BNH1"/>
<accession>A0A0S7BNH1</accession>
<dbReference type="OrthoDB" id="978436at2"/>
<dbReference type="Proteomes" id="UP000053091">
    <property type="component" value="Unassembled WGS sequence"/>
</dbReference>
<dbReference type="RefSeq" id="WP_082189427.1">
    <property type="nucleotide sequence ID" value="NZ_DF968182.1"/>
</dbReference>
<dbReference type="PROSITE" id="PS51257">
    <property type="entry name" value="PROKAR_LIPOPROTEIN"/>
    <property type="match status" value="1"/>
</dbReference>
<evidence type="ECO:0008006" key="3">
    <source>
        <dbReference type="Google" id="ProtNLM"/>
    </source>
</evidence>
<reference evidence="1" key="1">
    <citation type="journal article" date="2015" name="Genome Announc.">
        <title>Draft Genome Sequence of Bacteroidales Strain TBC1, a Novel Isolate from a Methanogenic Wastewater Treatment System.</title>
        <authorList>
            <person name="Tourlousse D.M."/>
            <person name="Matsuura N."/>
            <person name="Sun L."/>
            <person name="Toyonaga M."/>
            <person name="Kuroda K."/>
            <person name="Ohashi A."/>
            <person name="Cruz R."/>
            <person name="Yamaguchi T."/>
            <person name="Sekiguchi Y."/>
        </authorList>
    </citation>
    <scope>NUCLEOTIDE SEQUENCE [LARGE SCALE GENOMIC DNA]</scope>
    <source>
        <strain evidence="1">TBC1</strain>
    </source>
</reference>
<name>A0A0S7BNH1_9BACT</name>
<dbReference type="STRING" id="1678841.TBC1_11197"/>
<proteinExistence type="predicted"/>
<keyword evidence="2" id="KW-1185">Reference proteome</keyword>